<feature type="compositionally biased region" description="Basic and acidic residues" evidence="1">
    <location>
        <begin position="74"/>
        <end position="85"/>
    </location>
</feature>
<comment type="caution">
    <text evidence="2">The sequence shown here is derived from an EMBL/GenBank/DDBJ whole genome shotgun (WGS) entry which is preliminary data.</text>
</comment>
<evidence type="ECO:0000256" key="1">
    <source>
        <dbReference type="SAM" id="MobiDB-lite"/>
    </source>
</evidence>
<dbReference type="EMBL" id="WBNJ01000510">
    <property type="protein sequence ID" value="NXD86141.1"/>
    <property type="molecule type" value="Genomic_DNA"/>
</dbReference>
<evidence type="ECO:0000313" key="2">
    <source>
        <dbReference type="EMBL" id="NXD86141.1"/>
    </source>
</evidence>
<keyword evidence="3" id="KW-1185">Reference proteome</keyword>
<dbReference type="OrthoDB" id="5823771at2759"/>
<gene>
    <name evidence="2" type="primary">Gpr179_2</name>
    <name evidence="2" type="ORF">HALSEN_R15701</name>
</gene>
<proteinExistence type="predicted"/>
<dbReference type="Proteomes" id="UP000648918">
    <property type="component" value="Unassembled WGS sequence"/>
</dbReference>
<feature type="compositionally biased region" description="Basic and acidic residues" evidence="1">
    <location>
        <begin position="93"/>
        <end position="103"/>
    </location>
</feature>
<sequence>KPPSKKSKSEESLKAEVCPWEAESTDKAEICPWEAAAPPAGQEKSRQDKDGLSMVSKSPSTVRRIFKAIGDSTSGKKEKKSEDRQSVCPWESLGKEETPEKTHTSSSALPKPPSKKSQSEDSLKAEVCPWEALDAEPGGKAEIRPWEAAPPPAGQEKSRQDKDGLSMGSRSLSTGQS</sequence>
<dbReference type="AlphaFoldDB" id="A0A851ZGN1"/>
<organism evidence="2 3">
    <name type="scientific">Halcyon senegalensis</name>
    <dbReference type="NCBI Taxonomy" id="342381"/>
    <lineage>
        <taxon>Eukaryota</taxon>
        <taxon>Metazoa</taxon>
        <taxon>Chordata</taxon>
        <taxon>Craniata</taxon>
        <taxon>Vertebrata</taxon>
        <taxon>Euteleostomi</taxon>
        <taxon>Archelosauria</taxon>
        <taxon>Archosauria</taxon>
        <taxon>Dinosauria</taxon>
        <taxon>Saurischia</taxon>
        <taxon>Theropoda</taxon>
        <taxon>Coelurosauria</taxon>
        <taxon>Aves</taxon>
        <taxon>Neognathae</taxon>
        <taxon>Neoaves</taxon>
        <taxon>Telluraves</taxon>
        <taxon>Coraciimorphae</taxon>
        <taxon>Coraciiformes</taxon>
        <taxon>Alcedinidae</taxon>
        <taxon>Halcyon</taxon>
    </lineage>
</organism>
<accession>A0A851ZGN1</accession>
<name>A0A851ZGN1_9AVES</name>
<feature type="compositionally biased region" description="Polar residues" evidence="1">
    <location>
        <begin position="168"/>
        <end position="177"/>
    </location>
</feature>
<feature type="non-terminal residue" evidence="2">
    <location>
        <position position="1"/>
    </location>
</feature>
<evidence type="ECO:0000313" key="3">
    <source>
        <dbReference type="Proteomes" id="UP000648918"/>
    </source>
</evidence>
<protein>
    <submittedName>
        <fullName evidence="2">GP179 protein</fullName>
    </submittedName>
</protein>
<reference evidence="2" key="1">
    <citation type="submission" date="2019-09" db="EMBL/GenBank/DDBJ databases">
        <title>Bird 10,000 Genomes (B10K) Project - Family phase.</title>
        <authorList>
            <person name="Zhang G."/>
        </authorList>
    </citation>
    <scope>NUCLEOTIDE SEQUENCE</scope>
    <source>
        <strain evidence="2">B10K-DU-024-03</strain>
        <tissue evidence="2">Muscle</tissue>
    </source>
</reference>
<feature type="non-terminal residue" evidence="2">
    <location>
        <position position="177"/>
    </location>
</feature>
<feature type="region of interest" description="Disordered" evidence="1">
    <location>
        <begin position="1"/>
        <end position="177"/>
    </location>
</feature>